<accession>A0A1G7B331</accession>
<keyword evidence="1" id="KW-0472">Membrane</keyword>
<evidence type="ECO:0000313" key="3">
    <source>
        <dbReference type="Proteomes" id="UP000198546"/>
    </source>
</evidence>
<dbReference type="STRING" id="675864.SAMN04489747_2822"/>
<keyword evidence="1" id="KW-1133">Transmembrane helix</keyword>
<sequence>MAKKIFSDLNLHGSTPVQVRPNMGGSGPELVPGTRAKKRQRWLVVLLFVVALLVVAGVFWFLVTQLTTQ</sequence>
<dbReference type="AlphaFoldDB" id="A0A1G7B331"/>
<keyword evidence="1" id="KW-0812">Transmembrane</keyword>
<proteinExistence type="predicted"/>
<dbReference type="OrthoDB" id="3732773at2"/>
<feature type="transmembrane region" description="Helical" evidence="1">
    <location>
        <begin position="42"/>
        <end position="63"/>
    </location>
</feature>
<dbReference type="EMBL" id="LT629688">
    <property type="protein sequence ID" value="SDE21352.1"/>
    <property type="molecule type" value="Genomic_DNA"/>
</dbReference>
<keyword evidence="3" id="KW-1185">Reference proteome</keyword>
<reference evidence="2 3" key="1">
    <citation type="submission" date="2016-10" db="EMBL/GenBank/DDBJ databases">
        <authorList>
            <person name="de Groot N.N."/>
        </authorList>
    </citation>
    <scope>NUCLEOTIDE SEQUENCE [LARGE SCALE GENOMIC DNA]</scope>
    <source>
        <strain evidence="2 3">MON 2.2</strain>
    </source>
</reference>
<evidence type="ECO:0000313" key="2">
    <source>
        <dbReference type="EMBL" id="SDE21352.1"/>
    </source>
</evidence>
<organism evidence="2 3">
    <name type="scientific">Auraticoccus monumenti</name>
    <dbReference type="NCBI Taxonomy" id="675864"/>
    <lineage>
        <taxon>Bacteria</taxon>
        <taxon>Bacillati</taxon>
        <taxon>Actinomycetota</taxon>
        <taxon>Actinomycetes</taxon>
        <taxon>Propionibacteriales</taxon>
        <taxon>Propionibacteriaceae</taxon>
        <taxon>Auraticoccus</taxon>
    </lineage>
</organism>
<name>A0A1G7B331_9ACTN</name>
<protein>
    <submittedName>
        <fullName evidence="2">Uncharacterized protein</fullName>
    </submittedName>
</protein>
<dbReference type="RefSeq" id="WP_090594429.1">
    <property type="nucleotide sequence ID" value="NZ_LT629688.1"/>
</dbReference>
<evidence type="ECO:0000256" key="1">
    <source>
        <dbReference type="SAM" id="Phobius"/>
    </source>
</evidence>
<dbReference type="Proteomes" id="UP000198546">
    <property type="component" value="Chromosome i"/>
</dbReference>
<gene>
    <name evidence="2" type="ORF">SAMN04489747_2822</name>
</gene>